<dbReference type="AlphaFoldDB" id="A0A6A6QBA7"/>
<accession>A0A6A6QBA7</accession>
<dbReference type="EMBL" id="MU004199">
    <property type="protein sequence ID" value="KAF2489286.1"/>
    <property type="molecule type" value="Genomic_DNA"/>
</dbReference>
<evidence type="ECO:0000313" key="3">
    <source>
        <dbReference type="Proteomes" id="UP000799750"/>
    </source>
</evidence>
<gene>
    <name evidence="2" type="ORF">BU16DRAFT_567467</name>
</gene>
<evidence type="ECO:0000256" key="1">
    <source>
        <dbReference type="SAM" id="MobiDB-lite"/>
    </source>
</evidence>
<feature type="region of interest" description="Disordered" evidence="1">
    <location>
        <begin position="55"/>
        <end position="78"/>
    </location>
</feature>
<feature type="region of interest" description="Disordered" evidence="1">
    <location>
        <begin position="122"/>
        <end position="150"/>
    </location>
</feature>
<name>A0A6A6QBA7_9PEZI</name>
<sequence length="244" mass="26021">MPSSTVTLTGNALPAYLRQRSCDDVASTEHFSVAGCRARLAMRFGARLIAPEKAMQGRAQSPIRRLRRPPSDAGRGGESFLMRCQRAARVRTTLPKPLPRDRSPLTGVAVVLAVKQPSTLSDPMQVFGSTGKERAPESQPWERLPASPRSLPASSLHARSAACDPGAAHLSSLSTLGRLIDRFTASTAMPPGPAAVPECRSLSWPGIPTWLACSPPDSDNPKAYLGTFTVAAYEWPSAVSSCCV</sequence>
<proteinExistence type="predicted"/>
<reference evidence="2" key="1">
    <citation type="journal article" date="2020" name="Stud. Mycol.">
        <title>101 Dothideomycetes genomes: a test case for predicting lifestyles and emergence of pathogens.</title>
        <authorList>
            <person name="Haridas S."/>
            <person name="Albert R."/>
            <person name="Binder M."/>
            <person name="Bloem J."/>
            <person name="Labutti K."/>
            <person name="Salamov A."/>
            <person name="Andreopoulos B."/>
            <person name="Baker S."/>
            <person name="Barry K."/>
            <person name="Bills G."/>
            <person name="Bluhm B."/>
            <person name="Cannon C."/>
            <person name="Castanera R."/>
            <person name="Culley D."/>
            <person name="Daum C."/>
            <person name="Ezra D."/>
            <person name="Gonzalez J."/>
            <person name="Henrissat B."/>
            <person name="Kuo A."/>
            <person name="Liang C."/>
            <person name="Lipzen A."/>
            <person name="Lutzoni F."/>
            <person name="Magnuson J."/>
            <person name="Mondo S."/>
            <person name="Nolan M."/>
            <person name="Ohm R."/>
            <person name="Pangilinan J."/>
            <person name="Park H.-J."/>
            <person name="Ramirez L."/>
            <person name="Alfaro M."/>
            <person name="Sun H."/>
            <person name="Tritt A."/>
            <person name="Yoshinaga Y."/>
            <person name="Zwiers L.-H."/>
            <person name="Turgeon B."/>
            <person name="Goodwin S."/>
            <person name="Spatafora J."/>
            <person name="Crous P."/>
            <person name="Grigoriev I."/>
        </authorList>
    </citation>
    <scope>NUCLEOTIDE SEQUENCE</scope>
    <source>
        <strain evidence="2">CBS 269.34</strain>
    </source>
</reference>
<evidence type="ECO:0000313" key="2">
    <source>
        <dbReference type="EMBL" id="KAF2489286.1"/>
    </source>
</evidence>
<keyword evidence="3" id="KW-1185">Reference proteome</keyword>
<protein>
    <submittedName>
        <fullName evidence="2">Uncharacterized protein</fullName>
    </submittedName>
</protein>
<organism evidence="2 3">
    <name type="scientific">Lophium mytilinum</name>
    <dbReference type="NCBI Taxonomy" id="390894"/>
    <lineage>
        <taxon>Eukaryota</taxon>
        <taxon>Fungi</taxon>
        <taxon>Dikarya</taxon>
        <taxon>Ascomycota</taxon>
        <taxon>Pezizomycotina</taxon>
        <taxon>Dothideomycetes</taxon>
        <taxon>Pleosporomycetidae</taxon>
        <taxon>Mytilinidiales</taxon>
        <taxon>Mytilinidiaceae</taxon>
        <taxon>Lophium</taxon>
    </lineage>
</organism>
<dbReference type="Proteomes" id="UP000799750">
    <property type="component" value="Unassembled WGS sequence"/>
</dbReference>